<dbReference type="Gene3D" id="1.20.120.1810">
    <property type="match status" value="1"/>
</dbReference>
<dbReference type="GO" id="GO:0003677">
    <property type="term" value="F:DNA binding"/>
    <property type="evidence" value="ECO:0007669"/>
    <property type="project" value="UniProtKB-KW"/>
</dbReference>
<dbReference type="InterPro" id="IPR007627">
    <property type="entry name" value="RNA_pol_sigma70_r2"/>
</dbReference>
<dbReference type="InterPro" id="IPR000943">
    <property type="entry name" value="RNA_pol_sigma70"/>
</dbReference>
<keyword evidence="1" id="KW-0805">Transcription regulation</keyword>
<dbReference type="GO" id="GO:0006352">
    <property type="term" value="P:DNA-templated transcription initiation"/>
    <property type="evidence" value="ECO:0007669"/>
    <property type="project" value="InterPro"/>
</dbReference>
<evidence type="ECO:0000259" key="6">
    <source>
        <dbReference type="Pfam" id="PF04545"/>
    </source>
</evidence>
<dbReference type="EMBL" id="JAWWMZ010000016">
    <property type="protein sequence ID" value="MDX4957170.1"/>
    <property type="molecule type" value="Genomic_DNA"/>
</dbReference>
<dbReference type="SUPFAM" id="SSF88659">
    <property type="entry name" value="Sigma3 and sigma4 domains of RNA polymerase sigma factors"/>
    <property type="match status" value="1"/>
</dbReference>
<reference evidence="7" key="1">
    <citation type="submission" date="2023-11" db="EMBL/GenBank/DDBJ databases">
        <title>Identification and selenium tolerance of Delftia acidovorans R3-25.</title>
        <authorList>
            <person name="Zhang S."/>
            <person name="Liu Y."/>
            <person name="Guo Y."/>
        </authorList>
    </citation>
    <scope>NUCLEOTIDE SEQUENCE</scope>
    <source>
        <strain evidence="7">R3-25</strain>
    </source>
</reference>
<dbReference type="InterPro" id="IPR013324">
    <property type="entry name" value="RNA_pol_sigma_r3/r4-like"/>
</dbReference>
<organism evidence="7 8">
    <name type="scientific">Delftia acidovorans</name>
    <name type="common">Pseudomonas acidovorans</name>
    <name type="synonym">Comamonas acidovorans</name>
    <dbReference type="NCBI Taxonomy" id="80866"/>
    <lineage>
        <taxon>Bacteria</taxon>
        <taxon>Pseudomonadati</taxon>
        <taxon>Pseudomonadota</taxon>
        <taxon>Betaproteobacteria</taxon>
        <taxon>Burkholderiales</taxon>
        <taxon>Comamonadaceae</taxon>
        <taxon>Delftia</taxon>
    </lineage>
</organism>
<dbReference type="InterPro" id="IPR014284">
    <property type="entry name" value="RNA_pol_sigma-70_dom"/>
</dbReference>
<evidence type="ECO:0000256" key="1">
    <source>
        <dbReference type="ARBA" id="ARBA00023015"/>
    </source>
</evidence>
<gene>
    <name evidence="7" type="ORF">SGN30_27455</name>
</gene>
<accession>A0AAJ2R2X9</accession>
<comment type="caution">
    <text evidence="7">The sequence shown here is derived from an EMBL/GenBank/DDBJ whole genome shotgun (WGS) entry which is preliminary data.</text>
</comment>
<dbReference type="Pfam" id="PF04542">
    <property type="entry name" value="Sigma70_r2"/>
    <property type="match status" value="1"/>
</dbReference>
<feature type="domain" description="RNA polymerase sigma-70 region 4" evidence="6">
    <location>
        <begin position="221"/>
        <end position="270"/>
    </location>
</feature>
<evidence type="ECO:0000313" key="7">
    <source>
        <dbReference type="EMBL" id="MDX4957170.1"/>
    </source>
</evidence>
<dbReference type="Gene3D" id="1.20.140.160">
    <property type="match status" value="1"/>
</dbReference>
<evidence type="ECO:0000256" key="3">
    <source>
        <dbReference type="ARBA" id="ARBA00023125"/>
    </source>
</evidence>
<keyword evidence="3" id="KW-0238">DNA-binding</keyword>
<keyword evidence="4" id="KW-0804">Transcription</keyword>
<sequence length="282" mass="31230">MAAAAPSASTDLLLEEEAQLWLRWRGAGDATARDRLVLHYLPFARTLAAVHYRGRIHADVEFDDYLQLARLGLMESVDRYEPERGAQFKTYVAHRIRGALLNGLEKTTEKSQQIAARKRLQAERLESVKSAALDAAASHPFDEGRATARGPAARSRQSTLLAYLAEVGIGIALGVMLEDTGMVAADGESEGGDVAAVAASPDVLYFRKTELQRWREQLREALARLPAQESKVIRYHYQQEIPFDEIAAMLGVSRSRISQLHRQGLGKLRHMLGQGPPCDVFL</sequence>
<dbReference type="CDD" id="cd06171">
    <property type="entry name" value="Sigma70_r4"/>
    <property type="match status" value="1"/>
</dbReference>
<dbReference type="NCBIfam" id="TIGR02937">
    <property type="entry name" value="sigma70-ECF"/>
    <property type="match status" value="1"/>
</dbReference>
<dbReference type="SUPFAM" id="SSF88946">
    <property type="entry name" value="Sigma2 domain of RNA polymerase sigma factors"/>
    <property type="match status" value="1"/>
</dbReference>
<evidence type="ECO:0000259" key="5">
    <source>
        <dbReference type="Pfam" id="PF04542"/>
    </source>
</evidence>
<proteinExistence type="predicted"/>
<dbReference type="Pfam" id="PF04545">
    <property type="entry name" value="Sigma70_r4"/>
    <property type="match status" value="1"/>
</dbReference>
<feature type="domain" description="RNA polymerase sigma-70 region 2" evidence="5">
    <location>
        <begin position="37"/>
        <end position="107"/>
    </location>
</feature>
<keyword evidence="2" id="KW-0731">Sigma factor</keyword>
<dbReference type="GO" id="GO:0016987">
    <property type="term" value="F:sigma factor activity"/>
    <property type="evidence" value="ECO:0007669"/>
    <property type="project" value="UniProtKB-KW"/>
</dbReference>
<dbReference type="PANTHER" id="PTHR30385">
    <property type="entry name" value="SIGMA FACTOR F FLAGELLAR"/>
    <property type="match status" value="1"/>
</dbReference>
<evidence type="ECO:0000256" key="4">
    <source>
        <dbReference type="ARBA" id="ARBA00023163"/>
    </source>
</evidence>
<dbReference type="InterPro" id="IPR013325">
    <property type="entry name" value="RNA_pol_sigma_r2"/>
</dbReference>
<dbReference type="Proteomes" id="UP001287445">
    <property type="component" value="Unassembled WGS sequence"/>
</dbReference>
<evidence type="ECO:0000256" key="2">
    <source>
        <dbReference type="ARBA" id="ARBA00023082"/>
    </source>
</evidence>
<dbReference type="AlphaFoldDB" id="A0AAJ2R2X9"/>
<dbReference type="PRINTS" id="PR00046">
    <property type="entry name" value="SIGMA70FCT"/>
</dbReference>
<name>A0AAJ2R2X9_DELAC</name>
<evidence type="ECO:0000313" key="8">
    <source>
        <dbReference type="Proteomes" id="UP001287445"/>
    </source>
</evidence>
<dbReference type="RefSeq" id="WP_319076774.1">
    <property type="nucleotide sequence ID" value="NZ_JAWWMZ010000016.1"/>
</dbReference>
<protein>
    <submittedName>
        <fullName evidence="7">Sigma-70 family RNA polymerase sigma factor</fullName>
    </submittedName>
</protein>
<dbReference type="InterPro" id="IPR007630">
    <property type="entry name" value="RNA_pol_sigma70_r4"/>
</dbReference>